<evidence type="ECO:0000313" key="3">
    <source>
        <dbReference type="Proteomes" id="UP000054317"/>
    </source>
</evidence>
<organism evidence="2 3">
    <name type="scientific">Trametes versicolor (strain FP-101664)</name>
    <name type="common">White-rot fungus</name>
    <name type="synonym">Coriolus versicolor</name>
    <dbReference type="NCBI Taxonomy" id="717944"/>
    <lineage>
        <taxon>Eukaryota</taxon>
        <taxon>Fungi</taxon>
        <taxon>Dikarya</taxon>
        <taxon>Basidiomycota</taxon>
        <taxon>Agaricomycotina</taxon>
        <taxon>Agaricomycetes</taxon>
        <taxon>Polyporales</taxon>
        <taxon>Polyporaceae</taxon>
        <taxon>Trametes</taxon>
    </lineage>
</organism>
<dbReference type="AlphaFoldDB" id="R7S7L2"/>
<gene>
    <name evidence="2" type="ORF">TRAVEDRAFT_137181</name>
</gene>
<accession>R7S7L2</accession>
<sequence>MSNDGQTEEEQAAATSGAAVVLLECTKAVEDYRGGTINKAQALLVIATQLVGAETQSNGTPGDSATIQSYLAMLDERTERERRAAGTPESIRAPEPSRSRESSEEMDEQPSKRAKVDPASYAWAASEFLLESQLHPHVARTLELIRVYGEDLAQAKRHINSSAAAPEFPEAEWANVLTGRAIDLDHVFAGRYTPGSEEKVSERIGELELSYRAPVPAKKISNFGDWVFAWKRASVAVTFAFPHRREELDDYGEYIIGLFGALAPEVHTRVLDFDRAVRKRVGAARRYLLTDINNFADLRLQYIDACGANVYRAQASARDGGPVARRPTGGRQKDACRRWNSEEGAGCPSRAGECPYRHACSACGARGHKRHECAKNARAA</sequence>
<dbReference type="OrthoDB" id="2655894at2759"/>
<evidence type="ECO:0000313" key="2">
    <source>
        <dbReference type="EMBL" id="EIW51630.1"/>
    </source>
</evidence>
<feature type="compositionally biased region" description="Basic and acidic residues" evidence="1">
    <location>
        <begin position="95"/>
        <end position="116"/>
    </location>
</feature>
<dbReference type="OMA" id="ACRICHR"/>
<reference evidence="3" key="1">
    <citation type="journal article" date="2012" name="Science">
        <title>The Paleozoic origin of enzymatic lignin decomposition reconstructed from 31 fungal genomes.</title>
        <authorList>
            <person name="Floudas D."/>
            <person name="Binder M."/>
            <person name="Riley R."/>
            <person name="Barry K."/>
            <person name="Blanchette R.A."/>
            <person name="Henrissat B."/>
            <person name="Martinez A.T."/>
            <person name="Otillar R."/>
            <person name="Spatafora J.W."/>
            <person name="Yadav J.S."/>
            <person name="Aerts A."/>
            <person name="Benoit I."/>
            <person name="Boyd A."/>
            <person name="Carlson A."/>
            <person name="Copeland A."/>
            <person name="Coutinho P.M."/>
            <person name="de Vries R.P."/>
            <person name="Ferreira P."/>
            <person name="Findley K."/>
            <person name="Foster B."/>
            <person name="Gaskell J."/>
            <person name="Glotzer D."/>
            <person name="Gorecki P."/>
            <person name="Heitman J."/>
            <person name="Hesse C."/>
            <person name="Hori C."/>
            <person name="Igarashi K."/>
            <person name="Jurgens J.A."/>
            <person name="Kallen N."/>
            <person name="Kersten P."/>
            <person name="Kohler A."/>
            <person name="Kuees U."/>
            <person name="Kumar T.K.A."/>
            <person name="Kuo A."/>
            <person name="LaButti K."/>
            <person name="Larrondo L.F."/>
            <person name="Lindquist E."/>
            <person name="Ling A."/>
            <person name="Lombard V."/>
            <person name="Lucas S."/>
            <person name="Lundell T."/>
            <person name="Martin R."/>
            <person name="McLaughlin D.J."/>
            <person name="Morgenstern I."/>
            <person name="Morin E."/>
            <person name="Murat C."/>
            <person name="Nagy L.G."/>
            <person name="Nolan M."/>
            <person name="Ohm R.A."/>
            <person name="Patyshakuliyeva A."/>
            <person name="Rokas A."/>
            <person name="Ruiz-Duenas F.J."/>
            <person name="Sabat G."/>
            <person name="Salamov A."/>
            <person name="Samejima M."/>
            <person name="Schmutz J."/>
            <person name="Slot J.C."/>
            <person name="St John F."/>
            <person name="Stenlid J."/>
            <person name="Sun H."/>
            <person name="Sun S."/>
            <person name="Syed K."/>
            <person name="Tsang A."/>
            <person name="Wiebenga A."/>
            <person name="Young D."/>
            <person name="Pisabarro A."/>
            <person name="Eastwood D.C."/>
            <person name="Martin F."/>
            <person name="Cullen D."/>
            <person name="Grigoriev I.V."/>
            <person name="Hibbett D.S."/>
        </authorList>
    </citation>
    <scope>NUCLEOTIDE SEQUENCE [LARGE SCALE GENOMIC DNA]</scope>
    <source>
        <strain evidence="3">FP-101664</strain>
    </source>
</reference>
<dbReference type="GeneID" id="19408955"/>
<proteinExistence type="predicted"/>
<evidence type="ECO:0008006" key="4">
    <source>
        <dbReference type="Google" id="ProtNLM"/>
    </source>
</evidence>
<dbReference type="Proteomes" id="UP000054317">
    <property type="component" value="Unassembled WGS sequence"/>
</dbReference>
<evidence type="ECO:0000256" key="1">
    <source>
        <dbReference type="SAM" id="MobiDB-lite"/>
    </source>
</evidence>
<feature type="region of interest" description="Disordered" evidence="1">
    <location>
        <begin position="77"/>
        <end position="116"/>
    </location>
</feature>
<dbReference type="RefSeq" id="XP_008045502.1">
    <property type="nucleotide sequence ID" value="XM_008047311.1"/>
</dbReference>
<name>R7S7L2_TRAVS</name>
<dbReference type="EMBL" id="JH711799">
    <property type="protein sequence ID" value="EIW51630.1"/>
    <property type="molecule type" value="Genomic_DNA"/>
</dbReference>
<dbReference type="KEGG" id="tvs:TRAVEDRAFT_137181"/>
<protein>
    <recommendedName>
        <fullName evidence="4">C3H1-type domain-containing protein</fullName>
    </recommendedName>
</protein>
<keyword evidence="3" id="KW-1185">Reference proteome</keyword>